<dbReference type="PANTHER" id="PTHR34547">
    <property type="entry name" value="YACP-LIKE NYN DOMAIN PROTEIN"/>
    <property type="match status" value="1"/>
</dbReference>
<evidence type="ECO:0000313" key="1">
    <source>
        <dbReference type="EMBL" id="SJN17126.1"/>
    </source>
</evidence>
<gene>
    <name evidence="1" type="ORF">FM115_00330</name>
</gene>
<proteinExistence type="predicted"/>
<dbReference type="CDD" id="cd10912">
    <property type="entry name" value="PIN_YacP-like"/>
    <property type="match status" value="1"/>
</dbReference>
<dbReference type="Pfam" id="PF05991">
    <property type="entry name" value="NYN_YacP"/>
    <property type="match status" value="1"/>
</dbReference>
<dbReference type="InterPro" id="IPR010298">
    <property type="entry name" value="YacP-like"/>
</dbReference>
<reference evidence="1 2" key="1">
    <citation type="submission" date="2017-02" db="EMBL/GenBank/DDBJ databases">
        <authorList>
            <person name="Peterson S.W."/>
        </authorList>
    </citation>
    <scope>NUCLEOTIDE SEQUENCE [LARGE SCALE GENOMIC DNA]</scope>
    <source>
        <strain evidence="1 2">42ea</strain>
    </source>
</reference>
<dbReference type="RefSeq" id="WP_087056886.1">
    <property type="nucleotide sequence ID" value="NZ_FUKW01000006.1"/>
</dbReference>
<name>A0A1R4IBN8_9LACT</name>
<dbReference type="AlphaFoldDB" id="A0A1R4IBN8"/>
<protein>
    <recommendedName>
        <fullName evidence="3">NYN domain-containing protein</fullName>
    </recommendedName>
</protein>
<evidence type="ECO:0008006" key="3">
    <source>
        <dbReference type="Google" id="ProtNLM"/>
    </source>
</evidence>
<dbReference type="PANTHER" id="PTHR34547:SF1">
    <property type="entry name" value="YACP-LIKE NYN DOMAIN PROTEIN"/>
    <property type="match status" value="1"/>
</dbReference>
<evidence type="ECO:0000313" key="2">
    <source>
        <dbReference type="Proteomes" id="UP000195611"/>
    </source>
</evidence>
<sequence>MKKELLYVDGYNMIGAWPELVKLKKLDKMSDARDLLLHELSNFSKYQGVEVRIVFDAQLVPGIQQRYDKYEVIVIFTNEGETADSYIERSVGEENLLMTNVTVATSDLAEQWIIFQKGAARMSALELYKDINRVKKSISVDATLYRMQQYRRNSPLKEQDEKQLKNLYQQMIRAKSVENKKSDHKCE</sequence>
<dbReference type="EMBL" id="FUKW01000006">
    <property type="protein sequence ID" value="SJN17126.1"/>
    <property type="molecule type" value="Genomic_DNA"/>
</dbReference>
<dbReference type="Proteomes" id="UP000195611">
    <property type="component" value="Unassembled WGS sequence"/>
</dbReference>
<organism evidence="1 2">
    <name type="scientific">Marinilactibacillus psychrotolerans 42ea</name>
    <dbReference type="NCBI Taxonomy" id="1255609"/>
    <lineage>
        <taxon>Bacteria</taxon>
        <taxon>Bacillati</taxon>
        <taxon>Bacillota</taxon>
        <taxon>Bacilli</taxon>
        <taxon>Lactobacillales</taxon>
        <taxon>Carnobacteriaceae</taxon>
        <taxon>Marinilactibacillus</taxon>
    </lineage>
</organism>
<accession>A0A1R4IBN8</accession>